<dbReference type="AlphaFoldDB" id="A0A2W5QRX8"/>
<comment type="caution">
    <text evidence="2">The sequence shown here is derived from an EMBL/GenBank/DDBJ whole genome shotgun (WGS) entry which is preliminary data.</text>
</comment>
<feature type="transmembrane region" description="Helical" evidence="1">
    <location>
        <begin position="12"/>
        <end position="34"/>
    </location>
</feature>
<feature type="transmembrane region" description="Helical" evidence="1">
    <location>
        <begin position="67"/>
        <end position="86"/>
    </location>
</feature>
<dbReference type="EMBL" id="QFQD01000079">
    <property type="protein sequence ID" value="PZQ79736.1"/>
    <property type="molecule type" value="Genomic_DNA"/>
</dbReference>
<keyword evidence="1" id="KW-0472">Membrane</keyword>
<organism evidence="2 3">
    <name type="scientific">Ancylobacter novellus</name>
    <name type="common">Thiobacillus novellus</name>
    <dbReference type="NCBI Taxonomy" id="921"/>
    <lineage>
        <taxon>Bacteria</taxon>
        <taxon>Pseudomonadati</taxon>
        <taxon>Pseudomonadota</taxon>
        <taxon>Alphaproteobacteria</taxon>
        <taxon>Hyphomicrobiales</taxon>
        <taxon>Xanthobacteraceae</taxon>
        <taxon>Ancylobacter</taxon>
    </lineage>
</organism>
<dbReference type="Proteomes" id="UP000248887">
    <property type="component" value="Unassembled WGS sequence"/>
</dbReference>
<protein>
    <submittedName>
        <fullName evidence="2">Uncharacterized protein</fullName>
    </submittedName>
</protein>
<evidence type="ECO:0000313" key="3">
    <source>
        <dbReference type="Proteomes" id="UP000248887"/>
    </source>
</evidence>
<evidence type="ECO:0000256" key="1">
    <source>
        <dbReference type="SAM" id="Phobius"/>
    </source>
</evidence>
<sequence length="271" mass="29364">MATAAWRRAELALPFLALLLAPLLLNLVGVFPLIGGRQSLILVPSIAYFVSLGIATVLGALGGRWRWVAAALVGVLFLVIPVRWLMTPSGQESRQVIEAVRTQLDARRSPVLTTLGAQPLIDAYLGPFAGPTCTGHPAELLGWTSRCSVARKDQSPPGFIGEGTGWIYMNYIGHVAMDGIVFDIPRATAAMWVDDYMRFLRQQACGTDEVLVALSQLNLAFRARLVKVLETAGTVKLVLDSPPSRKVEDDGALMTWERQPDREGCMPGAAL</sequence>
<evidence type="ECO:0000313" key="2">
    <source>
        <dbReference type="EMBL" id="PZQ79736.1"/>
    </source>
</evidence>
<reference evidence="2 3" key="1">
    <citation type="submission" date="2017-08" db="EMBL/GenBank/DDBJ databases">
        <title>Infants hospitalized years apart are colonized by the same room-sourced microbial strains.</title>
        <authorList>
            <person name="Brooks B."/>
            <person name="Olm M.R."/>
            <person name="Firek B.A."/>
            <person name="Baker R."/>
            <person name="Thomas B.C."/>
            <person name="Morowitz M.J."/>
            <person name="Banfield J.F."/>
        </authorList>
    </citation>
    <scope>NUCLEOTIDE SEQUENCE [LARGE SCALE GENOMIC DNA]</scope>
    <source>
        <strain evidence="2">S2_005_001_R2_27</strain>
    </source>
</reference>
<accession>A0A2W5QRX8</accession>
<gene>
    <name evidence="2" type="ORF">DI549_19395</name>
</gene>
<keyword evidence="1" id="KW-1133">Transmembrane helix</keyword>
<proteinExistence type="predicted"/>
<feature type="transmembrane region" description="Helical" evidence="1">
    <location>
        <begin position="41"/>
        <end position="61"/>
    </location>
</feature>
<name>A0A2W5QRX8_ANCNO</name>
<keyword evidence="1" id="KW-0812">Transmembrane</keyword>